<dbReference type="AlphaFoldDB" id="A0A2P2C627"/>
<organism evidence="2">
    <name type="scientific">metagenome</name>
    <dbReference type="NCBI Taxonomy" id="256318"/>
    <lineage>
        <taxon>unclassified sequences</taxon>
        <taxon>metagenomes</taxon>
    </lineage>
</organism>
<evidence type="ECO:0000313" key="2">
    <source>
        <dbReference type="EMBL" id="CUR57448.1"/>
    </source>
</evidence>
<reference evidence="2" key="1">
    <citation type="submission" date="2015-08" db="EMBL/GenBank/DDBJ databases">
        <authorList>
            <person name="Babu N.S."/>
            <person name="Beckwith C.J."/>
            <person name="Beseler K.G."/>
            <person name="Brison A."/>
            <person name="Carone J.V."/>
            <person name="Caskin T.P."/>
            <person name="Diamond M."/>
            <person name="Durham M.E."/>
            <person name="Foxe J.M."/>
            <person name="Go M."/>
            <person name="Henderson B.A."/>
            <person name="Jones I.B."/>
            <person name="McGettigan J.A."/>
            <person name="Micheletti S.J."/>
            <person name="Nasrallah M.E."/>
            <person name="Ortiz D."/>
            <person name="Piller C.R."/>
            <person name="Privatt S.R."/>
            <person name="Schneider S.L."/>
            <person name="Sharp S."/>
            <person name="Smith T.C."/>
            <person name="Stanton J.D."/>
            <person name="Ullery H.E."/>
            <person name="Wilson R.J."/>
            <person name="Serrano M.G."/>
            <person name="Buck G."/>
            <person name="Lee V."/>
            <person name="Wang Y."/>
            <person name="Carvalho R."/>
            <person name="Voegtly L."/>
            <person name="Shi R."/>
            <person name="Duckworth R."/>
            <person name="Johnson A."/>
            <person name="Loviza R."/>
            <person name="Walstead R."/>
            <person name="Shah Z."/>
            <person name="Kiflezghi M."/>
            <person name="Wade K."/>
            <person name="Ball S.L."/>
            <person name="Bradley K.W."/>
            <person name="Asai D.J."/>
            <person name="Bowman C.A."/>
            <person name="Russell D.A."/>
            <person name="Pope W.H."/>
            <person name="Jacobs-Sera D."/>
            <person name="Hendrix R.W."/>
            <person name="Hatfull G.F."/>
        </authorList>
    </citation>
    <scope>NUCLEOTIDE SEQUENCE</scope>
</reference>
<sequence>MTDHPHRPDAGDADDDTVPPGVEIGSSDGEGTTFEPEEDPDGHDEGAPEPGQVS</sequence>
<proteinExistence type="predicted"/>
<feature type="compositionally biased region" description="Basic and acidic residues" evidence="1">
    <location>
        <begin position="1"/>
        <end position="10"/>
    </location>
</feature>
<evidence type="ECO:0000256" key="1">
    <source>
        <dbReference type="SAM" id="MobiDB-lite"/>
    </source>
</evidence>
<feature type="region of interest" description="Disordered" evidence="1">
    <location>
        <begin position="1"/>
        <end position="54"/>
    </location>
</feature>
<name>A0A2P2C627_9ZZZZ</name>
<dbReference type="EMBL" id="CZKB01000005">
    <property type="protein sequence ID" value="CUR57448.1"/>
    <property type="molecule type" value="Genomic_DNA"/>
</dbReference>
<accession>A0A2P2C627</accession>
<gene>
    <name evidence="2" type="ORF">NOCA1130037</name>
</gene>
<protein>
    <submittedName>
        <fullName evidence="2">Uncharacterized protein</fullName>
    </submittedName>
</protein>